<feature type="transmembrane region" description="Helical" evidence="3">
    <location>
        <begin position="6"/>
        <end position="23"/>
    </location>
</feature>
<sequence length="207" mass="22066">MDTNIVILILGVLVVAGVLVLLWRGQKGTRPSTLKLSLADIFKMDLSLSPQNTAQAQEDISEAEKTKPAQSSPRALPELGATSALARVLWIDDHPANNVYETLALERLGKLVTAATTSAAARIYLSRMDFAAVVTNLGRDDDPEAGTRFIQELRSAGNRIPVVVYTANASSSAAAAAKAAGADAVVDLPHLLVQDIETRVTSSRRKH</sequence>
<keyword evidence="3" id="KW-0472">Membrane</keyword>
<comment type="caution">
    <text evidence="1">Lacks conserved residue(s) required for the propagation of feature annotation.</text>
</comment>
<dbReference type="EMBL" id="JACGZW010000011">
    <property type="protein sequence ID" value="MBB1157714.1"/>
    <property type="molecule type" value="Genomic_DNA"/>
</dbReference>
<evidence type="ECO:0000259" key="4">
    <source>
        <dbReference type="PROSITE" id="PS50110"/>
    </source>
</evidence>
<proteinExistence type="predicted"/>
<evidence type="ECO:0000256" key="3">
    <source>
        <dbReference type="SAM" id="Phobius"/>
    </source>
</evidence>
<dbReference type="Proteomes" id="UP000526734">
    <property type="component" value="Unassembled WGS sequence"/>
</dbReference>
<comment type="caution">
    <text evidence="5">The sequence shown here is derived from an EMBL/GenBank/DDBJ whole genome shotgun (WGS) entry which is preliminary data.</text>
</comment>
<dbReference type="SUPFAM" id="SSF52172">
    <property type="entry name" value="CheY-like"/>
    <property type="match status" value="1"/>
</dbReference>
<evidence type="ECO:0000313" key="6">
    <source>
        <dbReference type="Proteomes" id="UP000526734"/>
    </source>
</evidence>
<feature type="domain" description="Response regulatory" evidence="4">
    <location>
        <begin position="87"/>
        <end position="203"/>
    </location>
</feature>
<dbReference type="GO" id="GO:0000160">
    <property type="term" value="P:phosphorelay signal transduction system"/>
    <property type="evidence" value="ECO:0007669"/>
    <property type="project" value="InterPro"/>
</dbReference>
<evidence type="ECO:0000313" key="5">
    <source>
        <dbReference type="EMBL" id="MBB1157714.1"/>
    </source>
</evidence>
<dbReference type="InterPro" id="IPR011006">
    <property type="entry name" value="CheY-like_superfamily"/>
</dbReference>
<dbReference type="SMART" id="SM00448">
    <property type="entry name" value="REC"/>
    <property type="match status" value="1"/>
</dbReference>
<accession>A0A7W3W2V7</accession>
<dbReference type="Gene3D" id="3.40.50.2300">
    <property type="match status" value="1"/>
</dbReference>
<gene>
    <name evidence="5" type="ORF">H4281_31600</name>
</gene>
<organism evidence="5 6">
    <name type="scientific">Amycolatopsis dendrobii</name>
    <dbReference type="NCBI Taxonomy" id="2760662"/>
    <lineage>
        <taxon>Bacteria</taxon>
        <taxon>Bacillati</taxon>
        <taxon>Actinomycetota</taxon>
        <taxon>Actinomycetes</taxon>
        <taxon>Pseudonocardiales</taxon>
        <taxon>Pseudonocardiaceae</taxon>
        <taxon>Amycolatopsis</taxon>
    </lineage>
</organism>
<keyword evidence="3" id="KW-1133">Transmembrane helix</keyword>
<keyword evidence="6" id="KW-1185">Reference proteome</keyword>
<reference evidence="5 6" key="1">
    <citation type="submission" date="2020-08" db="EMBL/GenBank/DDBJ databases">
        <title>Amycolatopsis sp. nov. DR6-1 isolated from Dendrobium heterocarpum.</title>
        <authorList>
            <person name="Tedsree N."/>
            <person name="Kuncharoen N."/>
            <person name="Likhitwitayawuid K."/>
            <person name="Tanasupawat S."/>
        </authorList>
    </citation>
    <scope>NUCLEOTIDE SEQUENCE [LARGE SCALE GENOMIC DNA]</scope>
    <source>
        <strain evidence="5 6">DR6-1</strain>
    </source>
</reference>
<dbReference type="Pfam" id="PF00072">
    <property type="entry name" value="Response_reg"/>
    <property type="match status" value="1"/>
</dbReference>
<dbReference type="AlphaFoldDB" id="A0A7W3W2V7"/>
<dbReference type="RefSeq" id="WP_182894540.1">
    <property type="nucleotide sequence ID" value="NZ_JACGZW010000011.1"/>
</dbReference>
<name>A0A7W3W2V7_9PSEU</name>
<feature type="region of interest" description="Disordered" evidence="2">
    <location>
        <begin position="53"/>
        <end position="75"/>
    </location>
</feature>
<keyword evidence="3" id="KW-0812">Transmembrane</keyword>
<evidence type="ECO:0000256" key="1">
    <source>
        <dbReference type="PROSITE-ProRule" id="PRU00169"/>
    </source>
</evidence>
<dbReference type="PROSITE" id="PS50110">
    <property type="entry name" value="RESPONSE_REGULATORY"/>
    <property type="match status" value="1"/>
</dbReference>
<evidence type="ECO:0000256" key="2">
    <source>
        <dbReference type="SAM" id="MobiDB-lite"/>
    </source>
</evidence>
<dbReference type="InterPro" id="IPR001789">
    <property type="entry name" value="Sig_transdc_resp-reg_receiver"/>
</dbReference>
<protein>
    <submittedName>
        <fullName evidence="5">Response regulator</fullName>
    </submittedName>
</protein>